<feature type="region of interest" description="Disordered" evidence="1">
    <location>
        <begin position="313"/>
        <end position="332"/>
    </location>
</feature>
<evidence type="ECO:0000256" key="1">
    <source>
        <dbReference type="SAM" id="MobiDB-lite"/>
    </source>
</evidence>
<name>A0ABD5WHG0_9EURY</name>
<evidence type="ECO:0000313" key="5">
    <source>
        <dbReference type="Proteomes" id="UP001596407"/>
    </source>
</evidence>
<dbReference type="AlphaFoldDB" id="A0ABD5WHG0"/>
<dbReference type="RefSeq" id="WP_382209404.1">
    <property type="nucleotide sequence ID" value="NZ_JBHSZH010000005.1"/>
</dbReference>
<keyword evidence="2" id="KW-1133">Transmembrane helix</keyword>
<evidence type="ECO:0000256" key="2">
    <source>
        <dbReference type="SAM" id="Phobius"/>
    </source>
</evidence>
<evidence type="ECO:0000313" key="4">
    <source>
        <dbReference type="EMBL" id="MFC7080037.1"/>
    </source>
</evidence>
<comment type="caution">
    <text evidence="4">The sequence shown here is derived from an EMBL/GenBank/DDBJ whole genome shotgun (WGS) entry which is preliminary data.</text>
</comment>
<dbReference type="EMBL" id="JBHSZH010000005">
    <property type="protein sequence ID" value="MFC7080037.1"/>
    <property type="molecule type" value="Genomic_DNA"/>
</dbReference>
<organism evidence="4 5">
    <name type="scientific">Halorussus caseinilyticus</name>
    <dbReference type="NCBI Taxonomy" id="3034025"/>
    <lineage>
        <taxon>Archaea</taxon>
        <taxon>Methanobacteriati</taxon>
        <taxon>Methanobacteriota</taxon>
        <taxon>Stenosarchaea group</taxon>
        <taxon>Halobacteria</taxon>
        <taxon>Halobacteriales</taxon>
        <taxon>Haladaptataceae</taxon>
        <taxon>Halorussus</taxon>
    </lineage>
</organism>
<feature type="transmembrane region" description="Helical" evidence="2">
    <location>
        <begin position="21"/>
        <end position="41"/>
    </location>
</feature>
<feature type="domain" description="DUF1616" evidence="3">
    <location>
        <begin position="26"/>
        <end position="323"/>
    </location>
</feature>
<dbReference type="InterPro" id="IPR011674">
    <property type="entry name" value="DUF1616"/>
</dbReference>
<feature type="transmembrane region" description="Helical" evidence="2">
    <location>
        <begin position="179"/>
        <end position="200"/>
    </location>
</feature>
<feature type="transmembrane region" description="Helical" evidence="2">
    <location>
        <begin position="47"/>
        <end position="69"/>
    </location>
</feature>
<sequence>MSHETPDGTLVERLARPALPVDLLAVVGYAAVAVVVLSQPGVYGSPLAVAVGLPLLLFAPGYALVSLLFPGAVPDDAASGRTLTEVRQHGLVESERAALGFGLSVALLPLVGVALALSPWTIAPATVLLSVAGLAAGLSVAAAVRRLRRPADRRFSLPIRAWSASGRRAVSTGSLADRAVNVGLAAAVLVSFAAMGYAVAAPGADRSLPASLLSQNETGELVADDYPKEFQRGESRPLVVELNNREGERTDYSVVVELQRVRQSGDGSAKVLQERTLATFTPTVGAGQQWRTTHEVTPTMTGRNLRLVYLVYEGEPRRNRPPTTPTDASTSG</sequence>
<reference evidence="4 5" key="1">
    <citation type="journal article" date="2019" name="Int. J. Syst. Evol. Microbiol.">
        <title>The Global Catalogue of Microorganisms (GCM) 10K type strain sequencing project: providing services to taxonomists for standard genome sequencing and annotation.</title>
        <authorList>
            <consortium name="The Broad Institute Genomics Platform"/>
            <consortium name="The Broad Institute Genome Sequencing Center for Infectious Disease"/>
            <person name="Wu L."/>
            <person name="Ma J."/>
        </authorList>
    </citation>
    <scope>NUCLEOTIDE SEQUENCE [LARGE SCALE GENOMIC DNA]</scope>
    <source>
        <strain evidence="4 5">DT72</strain>
    </source>
</reference>
<feature type="transmembrane region" description="Helical" evidence="2">
    <location>
        <begin position="97"/>
        <end position="116"/>
    </location>
</feature>
<dbReference type="Pfam" id="PF07760">
    <property type="entry name" value="DUF1616"/>
    <property type="match status" value="1"/>
</dbReference>
<keyword evidence="2" id="KW-0812">Transmembrane</keyword>
<proteinExistence type="predicted"/>
<evidence type="ECO:0000259" key="3">
    <source>
        <dbReference type="Pfam" id="PF07760"/>
    </source>
</evidence>
<accession>A0ABD5WHG0</accession>
<keyword evidence="5" id="KW-1185">Reference proteome</keyword>
<protein>
    <submittedName>
        <fullName evidence="4">DUF1616 domain-containing protein</fullName>
    </submittedName>
</protein>
<keyword evidence="2" id="KW-0472">Membrane</keyword>
<feature type="transmembrane region" description="Helical" evidence="2">
    <location>
        <begin position="122"/>
        <end position="144"/>
    </location>
</feature>
<dbReference type="Proteomes" id="UP001596407">
    <property type="component" value="Unassembled WGS sequence"/>
</dbReference>
<gene>
    <name evidence="4" type="ORF">ACFQJ6_07825</name>
</gene>